<dbReference type="Gene3D" id="1.20.1440.60">
    <property type="entry name" value="23S rRNA-intervening sequence"/>
    <property type="match status" value="1"/>
</dbReference>
<evidence type="ECO:0000313" key="1">
    <source>
        <dbReference type="EMBL" id="QHI70180.1"/>
    </source>
</evidence>
<dbReference type="Proteomes" id="UP000464954">
    <property type="component" value="Chromosome"/>
</dbReference>
<evidence type="ECO:0000313" key="2">
    <source>
        <dbReference type="Proteomes" id="UP000464954"/>
    </source>
</evidence>
<dbReference type="AlphaFoldDB" id="A0A6P1M6H2"/>
<name>A0A6P1M6H2_9BACT</name>
<dbReference type="CDD" id="cd16377">
    <property type="entry name" value="23S_rRNA_IVP_like"/>
    <property type="match status" value="1"/>
</dbReference>
<protein>
    <submittedName>
        <fullName evidence="1">Four helix bundle protein</fullName>
    </submittedName>
</protein>
<dbReference type="PANTHER" id="PTHR38471:SF2">
    <property type="entry name" value="FOUR HELIX BUNDLE PROTEIN"/>
    <property type="match status" value="1"/>
</dbReference>
<dbReference type="NCBIfam" id="NF008912">
    <property type="entry name" value="PRK12275.1-6"/>
    <property type="match status" value="1"/>
</dbReference>
<dbReference type="NCBIfam" id="TIGR02436">
    <property type="entry name" value="four helix bundle protein"/>
    <property type="match status" value="1"/>
</dbReference>
<accession>A0A6P1M6H2</accession>
<organism evidence="1 2">
    <name type="scientific">Tichowtungia aerotolerans</name>
    <dbReference type="NCBI Taxonomy" id="2697043"/>
    <lineage>
        <taxon>Bacteria</taxon>
        <taxon>Pseudomonadati</taxon>
        <taxon>Kiritimatiellota</taxon>
        <taxon>Tichowtungiia</taxon>
        <taxon>Tichowtungiales</taxon>
        <taxon>Tichowtungiaceae</taxon>
        <taxon>Tichowtungia</taxon>
    </lineage>
</organism>
<dbReference type="EMBL" id="CP047593">
    <property type="protein sequence ID" value="QHI70180.1"/>
    <property type="molecule type" value="Genomic_DNA"/>
</dbReference>
<sequence>MYQSYEKLEVWQKAVALSARIYELLRDCRDYGFKDQVCRASVSIASNIAEGMERESKKETVHFLHIAKGSCAEVRTQVLIASKINYISADDFEVVKNEAESISRMLHGLVKALCDKS</sequence>
<dbReference type="KEGG" id="taer:GT409_12245"/>
<dbReference type="SUPFAM" id="SSF158446">
    <property type="entry name" value="IVS-encoded protein-like"/>
    <property type="match status" value="1"/>
</dbReference>
<dbReference type="InterPro" id="IPR036583">
    <property type="entry name" value="23S_rRNA_IVS_sf"/>
</dbReference>
<dbReference type="RefSeq" id="WP_160629358.1">
    <property type="nucleotide sequence ID" value="NZ_CP047593.1"/>
</dbReference>
<keyword evidence="2" id="KW-1185">Reference proteome</keyword>
<dbReference type="Pfam" id="PF05635">
    <property type="entry name" value="23S_rRNA_IVP"/>
    <property type="match status" value="1"/>
</dbReference>
<reference evidence="1 2" key="1">
    <citation type="submission" date="2020-01" db="EMBL/GenBank/DDBJ databases">
        <title>Ponticoccus aerotolerans gen. nov., sp. nov., an anaerobic bacterium and proposal of Ponticoccusceae fam. nov., Ponticoccusles ord. nov. and Ponticoccuse classis nov. in the phylum Kiritimatiellaeota.</title>
        <authorList>
            <person name="Zhou L.Y."/>
            <person name="Du Z.J."/>
        </authorList>
    </citation>
    <scope>NUCLEOTIDE SEQUENCE [LARGE SCALE GENOMIC DNA]</scope>
    <source>
        <strain evidence="1 2">S-5007</strain>
    </source>
</reference>
<dbReference type="InterPro" id="IPR012657">
    <property type="entry name" value="23S_rRNA-intervening_sequence"/>
</dbReference>
<proteinExistence type="predicted"/>
<gene>
    <name evidence="1" type="ORF">GT409_12245</name>
</gene>
<dbReference type="PANTHER" id="PTHR38471">
    <property type="entry name" value="FOUR HELIX BUNDLE PROTEIN"/>
    <property type="match status" value="1"/>
</dbReference>